<gene>
    <name evidence="2" type="ORF">M0R45_026631</name>
</gene>
<proteinExistence type="predicted"/>
<dbReference type="PANTHER" id="PTHR33710">
    <property type="entry name" value="BNAC02G09200D PROTEIN"/>
    <property type="match status" value="1"/>
</dbReference>
<feature type="region of interest" description="Disordered" evidence="1">
    <location>
        <begin position="1"/>
        <end position="28"/>
    </location>
</feature>
<dbReference type="Gene3D" id="3.60.10.10">
    <property type="entry name" value="Endonuclease/exonuclease/phosphatase"/>
    <property type="match status" value="1"/>
</dbReference>
<organism evidence="2 3">
    <name type="scientific">Rubus argutus</name>
    <name type="common">Southern blackberry</name>
    <dbReference type="NCBI Taxonomy" id="59490"/>
    <lineage>
        <taxon>Eukaryota</taxon>
        <taxon>Viridiplantae</taxon>
        <taxon>Streptophyta</taxon>
        <taxon>Embryophyta</taxon>
        <taxon>Tracheophyta</taxon>
        <taxon>Spermatophyta</taxon>
        <taxon>Magnoliopsida</taxon>
        <taxon>eudicotyledons</taxon>
        <taxon>Gunneridae</taxon>
        <taxon>Pentapetalae</taxon>
        <taxon>rosids</taxon>
        <taxon>fabids</taxon>
        <taxon>Rosales</taxon>
        <taxon>Rosaceae</taxon>
        <taxon>Rosoideae</taxon>
        <taxon>Rosoideae incertae sedis</taxon>
        <taxon>Rubus</taxon>
    </lineage>
</organism>
<protein>
    <submittedName>
        <fullName evidence="2">Uncharacterized protein</fullName>
    </submittedName>
</protein>
<feature type="region of interest" description="Disordered" evidence="1">
    <location>
        <begin position="43"/>
        <end position="62"/>
    </location>
</feature>
<reference evidence="2 3" key="1">
    <citation type="journal article" date="2023" name="G3 (Bethesda)">
        <title>A chromosome-length genome assembly and annotation of blackberry (Rubus argutus, cv. 'Hillquist').</title>
        <authorList>
            <person name="Bruna T."/>
            <person name="Aryal R."/>
            <person name="Dudchenko O."/>
            <person name="Sargent D.J."/>
            <person name="Mead D."/>
            <person name="Buti M."/>
            <person name="Cavallini A."/>
            <person name="Hytonen T."/>
            <person name="Andres J."/>
            <person name="Pham M."/>
            <person name="Weisz D."/>
            <person name="Mascagni F."/>
            <person name="Usai G."/>
            <person name="Natali L."/>
            <person name="Bassil N."/>
            <person name="Fernandez G.E."/>
            <person name="Lomsadze A."/>
            <person name="Armour M."/>
            <person name="Olukolu B."/>
            <person name="Poorten T."/>
            <person name="Britton C."/>
            <person name="Davik J."/>
            <person name="Ashrafi H."/>
            <person name="Aiden E.L."/>
            <person name="Borodovsky M."/>
            <person name="Worthington M."/>
        </authorList>
    </citation>
    <scope>NUCLEOTIDE SEQUENCE [LARGE SCALE GENOMIC DNA]</scope>
    <source>
        <strain evidence="2">PI 553951</strain>
    </source>
</reference>
<name>A0AAW1X1Q6_RUBAR</name>
<evidence type="ECO:0000313" key="2">
    <source>
        <dbReference type="EMBL" id="KAK9929535.1"/>
    </source>
</evidence>
<dbReference type="SUPFAM" id="SSF56219">
    <property type="entry name" value="DNase I-like"/>
    <property type="match status" value="1"/>
</dbReference>
<dbReference type="EMBL" id="JBEDUW010000005">
    <property type="protein sequence ID" value="KAK9929535.1"/>
    <property type="molecule type" value="Genomic_DNA"/>
</dbReference>
<dbReference type="PANTHER" id="PTHR33710:SF71">
    <property type="entry name" value="ENDONUCLEASE_EXONUCLEASE_PHOSPHATASE DOMAIN-CONTAINING PROTEIN"/>
    <property type="match status" value="1"/>
</dbReference>
<keyword evidence="3" id="KW-1185">Reference proteome</keyword>
<dbReference type="InterPro" id="IPR036691">
    <property type="entry name" value="Endo/exonu/phosph_ase_sf"/>
</dbReference>
<evidence type="ECO:0000256" key="1">
    <source>
        <dbReference type="SAM" id="MobiDB-lite"/>
    </source>
</evidence>
<dbReference type="Proteomes" id="UP001457282">
    <property type="component" value="Unassembled WGS sequence"/>
</dbReference>
<accession>A0AAW1X1Q6</accession>
<comment type="caution">
    <text evidence="2">The sequence shown here is derived from an EMBL/GenBank/DDBJ whole genome shotgun (WGS) entry which is preliminary data.</text>
</comment>
<sequence>MGDRESPQGSEPTGHKGKQEASKTTTLFKNRFTSQIVTHFKRLSREHFGGKKNPQSGEKHEKIKKSMLQNGSVDLGKIKKNRKIWRRVIFFMKKRTPKELTIEGSSQVNCALENEIREMSEMHSIADFMKENGLGNDDFKELLSGLNNDNLVSSESEAEDLISSSEDEKEVSVLDSHEDIMNDLFKEDDGLNGCVGGDFNVVRFPSEKSNGGRTTKSMRAFNNFLQDTNMGIPIYSMRNLLGRILGRMRFAAGLDRFIFTSEWEELFPNVRQKTLVRVTSDHCSVKIDTSKLKWGPCSFSV</sequence>
<dbReference type="AlphaFoldDB" id="A0AAW1X1Q6"/>
<evidence type="ECO:0000313" key="3">
    <source>
        <dbReference type="Proteomes" id="UP001457282"/>
    </source>
</evidence>